<dbReference type="GO" id="GO:0016787">
    <property type="term" value="F:hydrolase activity"/>
    <property type="evidence" value="ECO:0007669"/>
    <property type="project" value="UniProtKB-KW"/>
</dbReference>
<dbReference type="InterPro" id="IPR039907">
    <property type="entry name" value="NOB1"/>
</dbReference>
<dbReference type="Pfam" id="PF17146">
    <property type="entry name" value="PIN_6"/>
    <property type="match status" value="1"/>
</dbReference>
<dbReference type="Gene3D" id="3.40.50.1010">
    <property type="entry name" value="5'-nuclease"/>
    <property type="match status" value="1"/>
</dbReference>
<keyword evidence="3" id="KW-0378">Hydrolase</keyword>
<evidence type="ECO:0000313" key="5">
    <source>
        <dbReference type="EMBL" id="KKN27233.1"/>
    </source>
</evidence>
<keyword evidence="2" id="KW-0479">Metal-binding</keyword>
<accession>A0A0F9SCW6</accession>
<comment type="caution">
    <text evidence="5">The sequence shown here is derived from an EMBL/GenBank/DDBJ whole genome shotgun (WGS) entry which is preliminary data.</text>
</comment>
<proteinExistence type="predicted"/>
<sequence>MSDTSGILVLDANIFLIGIDFTLMEGIIYTTPKIIEEIKVKKYEEKNRNILNKIEAAINTKKLILATPSERYIYEVEKKSKLTGDFKFLSDVDKELIALTLDLIKNSGKKVIIYTNDYSIENVCSEMDILFSTIHKKGIESLIVWQIYCQNCKKIYDSKVLNEVCENCGSKLKRRPKSKKSF</sequence>
<dbReference type="GO" id="GO:0004521">
    <property type="term" value="F:RNA endonuclease activity"/>
    <property type="evidence" value="ECO:0007669"/>
    <property type="project" value="TreeGrafter"/>
</dbReference>
<dbReference type="GO" id="GO:0030490">
    <property type="term" value="P:maturation of SSU-rRNA"/>
    <property type="evidence" value="ECO:0007669"/>
    <property type="project" value="TreeGrafter"/>
</dbReference>
<dbReference type="InterPro" id="IPR033411">
    <property type="entry name" value="Ribonuclease_PIN"/>
</dbReference>
<evidence type="ECO:0000259" key="4">
    <source>
        <dbReference type="Pfam" id="PF17146"/>
    </source>
</evidence>
<dbReference type="EMBL" id="LAZR01002655">
    <property type="protein sequence ID" value="KKN27233.1"/>
    <property type="molecule type" value="Genomic_DNA"/>
</dbReference>
<gene>
    <name evidence="5" type="ORF">LCGC14_0866670</name>
</gene>
<evidence type="ECO:0000256" key="1">
    <source>
        <dbReference type="ARBA" id="ARBA00022722"/>
    </source>
</evidence>
<dbReference type="GO" id="GO:0030688">
    <property type="term" value="C:preribosome, small subunit precursor"/>
    <property type="evidence" value="ECO:0007669"/>
    <property type="project" value="TreeGrafter"/>
</dbReference>
<reference evidence="5" key="1">
    <citation type="journal article" date="2015" name="Nature">
        <title>Complex archaea that bridge the gap between prokaryotes and eukaryotes.</title>
        <authorList>
            <person name="Spang A."/>
            <person name="Saw J.H."/>
            <person name="Jorgensen S.L."/>
            <person name="Zaremba-Niedzwiedzka K."/>
            <person name="Martijn J."/>
            <person name="Lind A.E."/>
            <person name="van Eijk R."/>
            <person name="Schleper C."/>
            <person name="Guy L."/>
            <person name="Ettema T.J."/>
        </authorList>
    </citation>
    <scope>NUCLEOTIDE SEQUENCE</scope>
</reference>
<dbReference type="GO" id="GO:0046872">
    <property type="term" value="F:metal ion binding"/>
    <property type="evidence" value="ECO:0007669"/>
    <property type="project" value="UniProtKB-KW"/>
</dbReference>
<keyword evidence="1" id="KW-0540">Nuclease</keyword>
<dbReference type="Gene3D" id="2.20.28.10">
    <property type="match status" value="1"/>
</dbReference>
<dbReference type="CDD" id="cd09876">
    <property type="entry name" value="PIN_Nob1-like"/>
    <property type="match status" value="1"/>
</dbReference>
<organism evidence="5">
    <name type="scientific">marine sediment metagenome</name>
    <dbReference type="NCBI Taxonomy" id="412755"/>
    <lineage>
        <taxon>unclassified sequences</taxon>
        <taxon>metagenomes</taxon>
        <taxon>ecological metagenomes</taxon>
    </lineage>
</organism>
<dbReference type="PANTHER" id="PTHR12814:SF2">
    <property type="entry name" value="RNA-BINDING PROTEIN NOB1"/>
    <property type="match status" value="1"/>
</dbReference>
<protein>
    <recommendedName>
        <fullName evidence="4">Ribonuclease PIN domain-containing protein</fullName>
    </recommendedName>
</protein>
<name>A0A0F9SCW6_9ZZZZ</name>
<feature type="domain" description="Ribonuclease PIN" evidence="4">
    <location>
        <begin position="8"/>
        <end position="103"/>
    </location>
</feature>
<dbReference type="PANTHER" id="PTHR12814">
    <property type="entry name" value="RNA-BINDING PROTEIN NOB1"/>
    <property type="match status" value="1"/>
</dbReference>
<evidence type="ECO:0000256" key="3">
    <source>
        <dbReference type="ARBA" id="ARBA00022801"/>
    </source>
</evidence>
<dbReference type="AlphaFoldDB" id="A0A0F9SCW6"/>
<evidence type="ECO:0000256" key="2">
    <source>
        <dbReference type="ARBA" id="ARBA00022723"/>
    </source>
</evidence>